<keyword evidence="2" id="KW-1185">Reference proteome</keyword>
<reference evidence="1 2" key="1">
    <citation type="submission" date="2019-01" db="EMBL/GenBank/DDBJ databases">
        <title>Draft genome sequence of Psathyrella aberdarensis IHI B618.</title>
        <authorList>
            <person name="Buettner E."/>
            <person name="Kellner H."/>
        </authorList>
    </citation>
    <scope>NUCLEOTIDE SEQUENCE [LARGE SCALE GENOMIC DNA]</scope>
    <source>
        <strain evidence="1 2">IHI B618</strain>
    </source>
</reference>
<sequence>MTIADASAWGLSSPATTVGNRLSNIRHKRPVSARMLFDIAFAPASVTLVRS</sequence>
<organism evidence="1 2">
    <name type="scientific">Candolleomyces aberdarensis</name>
    <dbReference type="NCBI Taxonomy" id="2316362"/>
    <lineage>
        <taxon>Eukaryota</taxon>
        <taxon>Fungi</taxon>
        <taxon>Dikarya</taxon>
        <taxon>Basidiomycota</taxon>
        <taxon>Agaricomycotina</taxon>
        <taxon>Agaricomycetes</taxon>
        <taxon>Agaricomycetidae</taxon>
        <taxon>Agaricales</taxon>
        <taxon>Agaricineae</taxon>
        <taxon>Psathyrellaceae</taxon>
        <taxon>Candolleomyces</taxon>
    </lineage>
</organism>
<name>A0A4Q2D576_9AGAR</name>
<proteinExistence type="predicted"/>
<protein>
    <submittedName>
        <fullName evidence="1">Uncharacterized protein</fullName>
    </submittedName>
</protein>
<accession>A0A4Q2D576</accession>
<evidence type="ECO:0000313" key="1">
    <source>
        <dbReference type="EMBL" id="RXW13631.1"/>
    </source>
</evidence>
<dbReference type="EMBL" id="SDEE01000867">
    <property type="protein sequence ID" value="RXW13631.1"/>
    <property type="molecule type" value="Genomic_DNA"/>
</dbReference>
<comment type="caution">
    <text evidence="1">The sequence shown here is derived from an EMBL/GenBank/DDBJ whole genome shotgun (WGS) entry which is preliminary data.</text>
</comment>
<evidence type="ECO:0000313" key="2">
    <source>
        <dbReference type="Proteomes" id="UP000290288"/>
    </source>
</evidence>
<gene>
    <name evidence="1" type="ORF">EST38_g12221</name>
</gene>
<dbReference type="Proteomes" id="UP000290288">
    <property type="component" value="Unassembled WGS sequence"/>
</dbReference>
<dbReference type="AlphaFoldDB" id="A0A4Q2D576"/>